<evidence type="ECO:0000313" key="18">
    <source>
        <dbReference type="Proteomes" id="UP000694545"/>
    </source>
</evidence>
<evidence type="ECO:0000256" key="7">
    <source>
        <dbReference type="ARBA" id="ARBA00022723"/>
    </source>
</evidence>
<dbReference type="Proteomes" id="UP000694545">
    <property type="component" value="Unplaced"/>
</dbReference>
<dbReference type="FunFam" id="1.10.630.10:FF:000001">
    <property type="entry name" value="Cytochrome P450, family 2"/>
    <property type="match status" value="1"/>
</dbReference>
<keyword evidence="11 14" id="KW-0408">Iron</keyword>
<evidence type="ECO:0000313" key="17">
    <source>
        <dbReference type="Ensembl" id="ENSVKKP00000021723.1"/>
    </source>
</evidence>
<organism evidence="17 18">
    <name type="scientific">Varanus komodoensis</name>
    <name type="common">Komodo dragon</name>
    <dbReference type="NCBI Taxonomy" id="61221"/>
    <lineage>
        <taxon>Eukaryota</taxon>
        <taxon>Metazoa</taxon>
        <taxon>Chordata</taxon>
        <taxon>Craniata</taxon>
        <taxon>Vertebrata</taxon>
        <taxon>Euteleostomi</taxon>
        <taxon>Lepidosauria</taxon>
        <taxon>Squamata</taxon>
        <taxon>Bifurcata</taxon>
        <taxon>Unidentata</taxon>
        <taxon>Episquamata</taxon>
        <taxon>Toxicofera</taxon>
        <taxon>Anguimorpha</taxon>
        <taxon>Paleoanguimorpha</taxon>
        <taxon>Varanoidea</taxon>
        <taxon>Varanidae</taxon>
        <taxon>Varanus</taxon>
    </lineage>
</organism>
<comment type="cofactor">
    <cofactor evidence="1 14">
        <name>heme</name>
        <dbReference type="ChEBI" id="CHEBI:30413"/>
    </cofactor>
</comment>
<dbReference type="PROSITE" id="PS00086">
    <property type="entry name" value="CYTOCHROME_P450"/>
    <property type="match status" value="1"/>
</dbReference>
<name>A0A8D2Q666_VARKO</name>
<keyword evidence="18" id="KW-1185">Reference proteome</keyword>
<evidence type="ECO:0000256" key="4">
    <source>
        <dbReference type="ARBA" id="ARBA00010617"/>
    </source>
</evidence>
<dbReference type="AlphaFoldDB" id="A0A8D2Q666"/>
<comment type="subcellular location">
    <subcellularLocation>
        <location evidence="3">Endoplasmic reticulum membrane</location>
        <topology evidence="3">Peripheral membrane protein</topology>
    </subcellularLocation>
    <subcellularLocation>
        <location evidence="2">Microsome membrane</location>
        <topology evidence="2">Peripheral membrane protein</topology>
    </subcellularLocation>
</comment>
<dbReference type="Ensembl" id="ENSVKKT00000022267.1">
    <property type="protein sequence ID" value="ENSVKKP00000021723.1"/>
    <property type="gene ID" value="ENSVKKG00000014521.1"/>
</dbReference>
<reference evidence="17" key="1">
    <citation type="submission" date="2025-08" db="UniProtKB">
        <authorList>
            <consortium name="Ensembl"/>
        </authorList>
    </citation>
    <scope>IDENTIFICATION</scope>
</reference>
<evidence type="ECO:0000256" key="10">
    <source>
        <dbReference type="ARBA" id="ARBA00023002"/>
    </source>
</evidence>
<dbReference type="InterPro" id="IPR001128">
    <property type="entry name" value="Cyt_P450"/>
</dbReference>
<dbReference type="GO" id="GO:0005506">
    <property type="term" value="F:iron ion binding"/>
    <property type="evidence" value="ECO:0007669"/>
    <property type="project" value="InterPro"/>
</dbReference>
<evidence type="ECO:0000256" key="16">
    <source>
        <dbReference type="SAM" id="Phobius"/>
    </source>
</evidence>
<keyword evidence="6 14" id="KW-0349">Heme</keyword>
<evidence type="ECO:0000256" key="13">
    <source>
        <dbReference type="ARBA" id="ARBA00023136"/>
    </source>
</evidence>
<evidence type="ECO:0000256" key="5">
    <source>
        <dbReference type="ARBA" id="ARBA00012109"/>
    </source>
</evidence>
<dbReference type="GO" id="GO:0016712">
    <property type="term" value="F:oxidoreductase activity, acting on paired donors, with incorporation or reduction of molecular oxygen, reduced flavin or flavoprotein as one donor, and incorporation of one atom of oxygen"/>
    <property type="evidence" value="ECO:0007669"/>
    <property type="project" value="UniProtKB-EC"/>
</dbReference>
<keyword evidence="16" id="KW-1133">Transmembrane helix</keyword>
<feature type="transmembrane region" description="Helical" evidence="16">
    <location>
        <begin position="56"/>
        <end position="81"/>
    </location>
</feature>
<dbReference type="GO" id="GO:0005789">
    <property type="term" value="C:endoplasmic reticulum membrane"/>
    <property type="evidence" value="ECO:0007669"/>
    <property type="project" value="UniProtKB-SubCell"/>
</dbReference>
<proteinExistence type="inferred from homology"/>
<dbReference type="SUPFAM" id="SSF48264">
    <property type="entry name" value="Cytochrome P450"/>
    <property type="match status" value="1"/>
</dbReference>
<evidence type="ECO:0000256" key="15">
    <source>
        <dbReference type="RuleBase" id="RU000461"/>
    </source>
</evidence>
<dbReference type="PRINTS" id="PR01684">
    <property type="entry name" value="EP450ICYP2A"/>
</dbReference>
<dbReference type="InterPro" id="IPR002401">
    <property type="entry name" value="Cyt_P450_E_grp-I"/>
</dbReference>
<accession>A0A8D2Q666</accession>
<sequence length="552" mass="62665">MSGYVVPKSIGSEKYKLVNFGLTSIVRLFNPYKYSVQNLEHALTLPYFHPEQFHSYLAAAMELLGTLLLLLCISCFIVLAVQSRKPGNGHLPPGPFPLPILGNVVQLTAKNLPRKFHELSEKYGPVFTMYFGAERVVVLHGYDAIKEALIDRGDEFAARGRLPISDDVIKGLGIIFSNGERWKQLRRFALTTLRDFGMGKKSLEERIQNEAQCLQEALKETQGKPIDPTYLLSSALSNAICSIVFRNRYEYNDKDFLALTASMNDNFHVLSSLQGQLYNSFPSLMAAIPGPHHRVQKNVQRLKDFVLEQIKAHKATLDPSAPQDFIDSFYIKMDREKDNGASEFDHDNLVNATVDLFAAGTETTSTTLRYGLMILLKHPEIEEKVQEEIDRVIGRARSPCMADRGKMPYTDAVLHEIQRFISLIPLSLPHAVERDTPFRQYIIPKGTTIYPVLQSVLYDSKEFPNPEKFDPQHFLHEDGTFRKSNYFMPFSAGKRICIGEGLARMQLFLFLSTILQNFSLKPLGHRKDIDLTPKLSTFGNIPQSFQLRFIPR</sequence>
<evidence type="ECO:0000256" key="3">
    <source>
        <dbReference type="ARBA" id="ARBA00004406"/>
    </source>
</evidence>
<dbReference type="GO" id="GO:0006805">
    <property type="term" value="P:xenobiotic metabolic process"/>
    <property type="evidence" value="ECO:0007669"/>
    <property type="project" value="TreeGrafter"/>
</dbReference>
<dbReference type="InterPro" id="IPR017972">
    <property type="entry name" value="Cyt_P450_CS"/>
</dbReference>
<evidence type="ECO:0000256" key="1">
    <source>
        <dbReference type="ARBA" id="ARBA00001971"/>
    </source>
</evidence>
<dbReference type="GO" id="GO:0019373">
    <property type="term" value="P:epoxygenase P450 pathway"/>
    <property type="evidence" value="ECO:0007669"/>
    <property type="project" value="TreeGrafter"/>
</dbReference>
<keyword evidence="7 14" id="KW-0479">Metal-binding</keyword>
<evidence type="ECO:0000256" key="9">
    <source>
        <dbReference type="ARBA" id="ARBA00022848"/>
    </source>
</evidence>
<dbReference type="EC" id="1.14.14.1" evidence="5"/>
<dbReference type="GO" id="GO:0020037">
    <property type="term" value="F:heme binding"/>
    <property type="evidence" value="ECO:0007669"/>
    <property type="project" value="InterPro"/>
</dbReference>
<dbReference type="InterPro" id="IPR008067">
    <property type="entry name" value="Cyt_P450_E_grp-I_CYP2A-like"/>
</dbReference>
<dbReference type="PRINTS" id="PR00385">
    <property type="entry name" value="P450"/>
</dbReference>
<feature type="binding site" description="axial binding residue" evidence="14">
    <location>
        <position position="497"/>
    </location>
    <ligand>
        <name>heme</name>
        <dbReference type="ChEBI" id="CHEBI:30413"/>
    </ligand>
    <ligandPart>
        <name>Fe</name>
        <dbReference type="ChEBI" id="CHEBI:18248"/>
    </ligandPart>
</feature>
<dbReference type="Pfam" id="PF00067">
    <property type="entry name" value="p450"/>
    <property type="match status" value="1"/>
</dbReference>
<dbReference type="InterPro" id="IPR050182">
    <property type="entry name" value="Cytochrome_P450_fam2"/>
</dbReference>
<evidence type="ECO:0000256" key="14">
    <source>
        <dbReference type="PIRSR" id="PIRSR602401-1"/>
    </source>
</evidence>
<keyword evidence="13 16" id="KW-0472">Membrane</keyword>
<keyword evidence="12 15" id="KW-0503">Monooxygenase</keyword>
<keyword evidence="16" id="KW-0812">Transmembrane</keyword>
<protein>
    <recommendedName>
        <fullName evidence="5">unspecific monooxygenase</fullName>
        <ecNumber evidence="5">1.14.14.1</ecNumber>
    </recommendedName>
</protein>
<evidence type="ECO:0000256" key="8">
    <source>
        <dbReference type="ARBA" id="ARBA00022824"/>
    </source>
</evidence>
<dbReference type="OMA" id="WLEHFKT"/>
<evidence type="ECO:0000256" key="2">
    <source>
        <dbReference type="ARBA" id="ARBA00004174"/>
    </source>
</evidence>
<keyword evidence="9" id="KW-0492">Microsome</keyword>
<evidence type="ECO:0000256" key="6">
    <source>
        <dbReference type="ARBA" id="ARBA00022617"/>
    </source>
</evidence>
<keyword evidence="10 15" id="KW-0560">Oxidoreductase</keyword>
<dbReference type="GO" id="GO:0008392">
    <property type="term" value="F:arachidonate epoxygenase activity"/>
    <property type="evidence" value="ECO:0007669"/>
    <property type="project" value="TreeGrafter"/>
</dbReference>
<evidence type="ECO:0000256" key="12">
    <source>
        <dbReference type="ARBA" id="ARBA00023033"/>
    </source>
</evidence>
<dbReference type="InterPro" id="IPR036396">
    <property type="entry name" value="Cyt_P450_sf"/>
</dbReference>
<keyword evidence="8" id="KW-0256">Endoplasmic reticulum</keyword>
<dbReference type="PANTHER" id="PTHR24300:SF356">
    <property type="entry name" value="CYTOCHROME P450 2E1"/>
    <property type="match status" value="1"/>
</dbReference>
<comment type="similarity">
    <text evidence="4 15">Belongs to the cytochrome P450 family.</text>
</comment>
<dbReference type="PANTHER" id="PTHR24300">
    <property type="entry name" value="CYTOCHROME P450 508A4-RELATED"/>
    <property type="match status" value="1"/>
</dbReference>
<evidence type="ECO:0000256" key="11">
    <source>
        <dbReference type="ARBA" id="ARBA00023004"/>
    </source>
</evidence>
<dbReference type="Gene3D" id="1.10.630.10">
    <property type="entry name" value="Cytochrome P450"/>
    <property type="match status" value="1"/>
</dbReference>
<reference evidence="17" key="2">
    <citation type="submission" date="2025-09" db="UniProtKB">
        <authorList>
            <consortium name="Ensembl"/>
        </authorList>
    </citation>
    <scope>IDENTIFICATION</scope>
</reference>
<dbReference type="PRINTS" id="PR00463">
    <property type="entry name" value="EP450I"/>
</dbReference>